<accession>A0AAD9FSJ5</accession>
<proteinExistence type="inferred from homology"/>
<evidence type="ECO:0000256" key="3">
    <source>
        <dbReference type="ARBA" id="ARBA00022737"/>
    </source>
</evidence>
<dbReference type="NCBIfam" id="TIGR01787">
    <property type="entry name" value="squalene_cyclas"/>
    <property type="match status" value="1"/>
</dbReference>
<dbReference type="InterPro" id="IPR002365">
    <property type="entry name" value="Terpene_synthase_CS"/>
</dbReference>
<dbReference type="InterPro" id="IPR008930">
    <property type="entry name" value="Terpenoid_cyclase/PrenylTrfase"/>
</dbReference>
<dbReference type="GO" id="GO:0016104">
    <property type="term" value="P:triterpenoid biosynthetic process"/>
    <property type="evidence" value="ECO:0007669"/>
    <property type="project" value="InterPro"/>
</dbReference>
<dbReference type="Pfam" id="PF13243">
    <property type="entry name" value="SQHop_cyclase_C"/>
    <property type="match status" value="1"/>
</dbReference>
<evidence type="ECO:0000259" key="9">
    <source>
        <dbReference type="Pfam" id="PF13249"/>
    </source>
</evidence>
<keyword evidence="2" id="KW-0444">Lipid biosynthesis</keyword>
<keyword evidence="3" id="KW-0677">Repeat</keyword>
<dbReference type="EC" id="5.4.99.-" evidence="7"/>
<protein>
    <recommendedName>
        <fullName evidence="7">Terpene cyclase/mutase family member</fullName>
        <ecNumber evidence="7">5.4.99.-</ecNumber>
    </recommendedName>
</protein>
<keyword evidence="4" id="KW-0752">Steroid biosynthesis</keyword>
<gene>
    <name evidence="10" type="ORF">DB88DRAFT_483791</name>
</gene>
<evidence type="ECO:0000313" key="10">
    <source>
        <dbReference type="EMBL" id="KAK1925398.1"/>
    </source>
</evidence>
<dbReference type="Gene3D" id="1.50.10.20">
    <property type="match status" value="2"/>
</dbReference>
<dbReference type="InterPro" id="IPR032696">
    <property type="entry name" value="SQ_cyclase_C"/>
</dbReference>
<dbReference type="InterPro" id="IPR032697">
    <property type="entry name" value="SQ_cyclase_N"/>
</dbReference>
<comment type="caution">
    <text evidence="10">The sequence shown here is derived from an EMBL/GenBank/DDBJ whole genome shotgun (WGS) entry which is preliminary data.</text>
</comment>
<dbReference type="CDD" id="cd02892">
    <property type="entry name" value="SQCY_1"/>
    <property type="match status" value="1"/>
</dbReference>
<reference evidence="10" key="1">
    <citation type="submission" date="2023-02" db="EMBL/GenBank/DDBJ databases">
        <title>Identification and recombinant expression of a fungal hydrolase from Papiliotrema laurentii that hydrolyzes apple cutin and clears colloidal polyester polyurethane.</title>
        <authorList>
            <consortium name="DOE Joint Genome Institute"/>
            <person name="Roman V.A."/>
            <person name="Bojanowski C."/>
            <person name="Crable B.R."/>
            <person name="Wagner D.N."/>
            <person name="Hung C.S."/>
            <person name="Nadeau L.J."/>
            <person name="Schratz L."/>
            <person name="Haridas S."/>
            <person name="Pangilinan J."/>
            <person name="Lipzen A."/>
            <person name="Na H."/>
            <person name="Yan M."/>
            <person name="Ng V."/>
            <person name="Grigoriev I.V."/>
            <person name="Spatafora J.W."/>
            <person name="Barlow D."/>
            <person name="Biffinger J."/>
            <person name="Kelley-Loughnane N."/>
            <person name="Varaljay V.A."/>
            <person name="Crookes-Goodson W.J."/>
        </authorList>
    </citation>
    <scope>NUCLEOTIDE SEQUENCE</scope>
    <source>
        <strain evidence="10">5307AH</strain>
    </source>
</reference>
<dbReference type="FunFam" id="1.50.10.20:FF:000003">
    <property type="entry name" value="Terpene cyclase/mutase family member"/>
    <property type="match status" value="1"/>
</dbReference>
<evidence type="ECO:0000256" key="6">
    <source>
        <dbReference type="ARBA" id="ARBA00023235"/>
    </source>
</evidence>
<dbReference type="GO" id="GO:0000250">
    <property type="term" value="F:lanosterol synthase activity"/>
    <property type="evidence" value="ECO:0007669"/>
    <property type="project" value="TreeGrafter"/>
</dbReference>
<evidence type="ECO:0000256" key="2">
    <source>
        <dbReference type="ARBA" id="ARBA00022516"/>
    </source>
</evidence>
<comment type="similarity">
    <text evidence="1 7">Belongs to the terpene cyclase/mutase family.</text>
</comment>
<keyword evidence="6 7" id="KW-0413">Isomerase</keyword>
<evidence type="ECO:0000259" key="8">
    <source>
        <dbReference type="Pfam" id="PF13243"/>
    </source>
</evidence>
<evidence type="ECO:0000313" key="11">
    <source>
        <dbReference type="Proteomes" id="UP001182556"/>
    </source>
</evidence>
<dbReference type="AlphaFoldDB" id="A0AAD9FSJ5"/>
<keyword evidence="5" id="KW-0443">Lipid metabolism</keyword>
<feature type="domain" description="Squalene cyclase N-terminal" evidence="9">
    <location>
        <begin position="76"/>
        <end position="369"/>
    </location>
</feature>
<name>A0AAD9FSJ5_PAPLA</name>
<dbReference type="Pfam" id="PF13249">
    <property type="entry name" value="SQHop_cyclase_N"/>
    <property type="match status" value="1"/>
</dbReference>
<dbReference type="EMBL" id="JAODAN010000003">
    <property type="protein sequence ID" value="KAK1925398.1"/>
    <property type="molecule type" value="Genomic_DNA"/>
</dbReference>
<organism evidence="10 11">
    <name type="scientific">Papiliotrema laurentii</name>
    <name type="common">Cryptococcus laurentii</name>
    <dbReference type="NCBI Taxonomy" id="5418"/>
    <lineage>
        <taxon>Eukaryota</taxon>
        <taxon>Fungi</taxon>
        <taxon>Dikarya</taxon>
        <taxon>Basidiomycota</taxon>
        <taxon>Agaricomycotina</taxon>
        <taxon>Tremellomycetes</taxon>
        <taxon>Tremellales</taxon>
        <taxon>Rhynchogastremaceae</taxon>
        <taxon>Papiliotrema</taxon>
    </lineage>
</organism>
<evidence type="ECO:0000256" key="7">
    <source>
        <dbReference type="RuleBase" id="RU362003"/>
    </source>
</evidence>
<evidence type="ECO:0000256" key="1">
    <source>
        <dbReference type="ARBA" id="ARBA00009755"/>
    </source>
</evidence>
<dbReference type="InterPro" id="IPR018333">
    <property type="entry name" value="Squalene_cyclase"/>
</dbReference>
<sequence length="725" mass="82430">MVAAYTPEQTDPLGWRLKVSEQSHGQHKWVYLAPDPSRDAWPQDKASKYWSGMEVGAPVLKQPKTPFEAARNGLKFFAQLQNEDGHFAAEYGGPLFLTPGLVIAMHVCGQTFRHEEKVEMIRYLLNKRRPEGGWGLHTAAPPTVFGTVMNYVTLRLLGMGPEEGSMPEIRGLIHKMGGATGLPSWGKVWLSILGAYEWNGVNPVPPELWLLPDWVPFAPWRWWIHVRNVFTPMSYLFAERFTGPITPLVLSLRQEVYVEPYESINWPRQRNNVNPIDIYSPHHPVLDIAHQVIGLYESLPSLSSLGCCLPLRSMAIKKAYKMVKYEDENTTYQTLGPVSKSFNMIVRYHHDGAESEAFKMHLTRVEDFLWLSKEGMFMTGTNGSQLWDLAFLAQAAVETGLADLDENREMCKGILDWLDKAQIRENPKHYEDAYRHRTKGAWGFSTPEQGYTVSDCAAEGLKGVIAMQSLGYTKEPVTRERMRDCIDTILSMQNPNGGFASYELQRGSEKMEYLNAAEVFGNIMVDYLYPECTTSALSALTHFHKIDPSYRAQDIERTIDKAIHWIHSVQRPDGSWYGSWGVCFTYATMFALESLAIAGENHANSERVRRACDFLLSKQMPDGGWGETYMSCVTMQYSQHETSQVVMTAWALLALIYAECPDKDAIRRGCELIMSRQKPDGRWEQEDTEGIFNKNCAIDYPAFKFIFCIWALGRADKYLRGEAVH</sequence>
<dbReference type="SUPFAM" id="SSF48239">
    <property type="entry name" value="Terpenoid cyclases/Protein prenyltransferases"/>
    <property type="match status" value="2"/>
</dbReference>
<dbReference type="PROSITE" id="PS01074">
    <property type="entry name" value="TERPENE_SYNTHASES"/>
    <property type="match status" value="1"/>
</dbReference>
<dbReference type="GO" id="GO:0005811">
    <property type="term" value="C:lipid droplet"/>
    <property type="evidence" value="ECO:0007669"/>
    <property type="project" value="InterPro"/>
</dbReference>
<dbReference type="SFLD" id="SFLDG01016">
    <property type="entry name" value="Prenyltransferase_Like_2"/>
    <property type="match status" value="1"/>
</dbReference>
<evidence type="ECO:0000256" key="5">
    <source>
        <dbReference type="ARBA" id="ARBA00023098"/>
    </source>
</evidence>
<dbReference type="Gene3D" id="6.20.120.20">
    <property type="match status" value="1"/>
</dbReference>
<dbReference type="GO" id="GO:0006696">
    <property type="term" value="P:ergosterol biosynthetic process"/>
    <property type="evidence" value="ECO:0007669"/>
    <property type="project" value="TreeGrafter"/>
</dbReference>
<feature type="domain" description="Squalene cyclase C-terminal" evidence="8">
    <location>
        <begin position="384"/>
        <end position="715"/>
    </location>
</feature>
<dbReference type="PANTHER" id="PTHR11764:SF20">
    <property type="entry name" value="LANOSTEROL SYNTHASE"/>
    <property type="match status" value="1"/>
</dbReference>
<keyword evidence="11" id="KW-1185">Reference proteome</keyword>
<dbReference type="PANTHER" id="PTHR11764">
    <property type="entry name" value="TERPENE CYCLASE/MUTASE FAMILY MEMBER"/>
    <property type="match status" value="1"/>
</dbReference>
<dbReference type="Proteomes" id="UP001182556">
    <property type="component" value="Unassembled WGS sequence"/>
</dbReference>
<evidence type="ECO:0000256" key="4">
    <source>
        <dbReference type="ARBA" id="ARBA00022955"/>
    </source>
</evidence>